<evidence type="ECO:0000313" key="3">
    <source>
        <dbReference type="Proteomes" id="UP000018542"/>
    </source>
</evidence>
<evidence type="ECO:0000313" key="2">
    <source>
        <dbReference type="EMBL" id="AHB49971.1"/>
    </source>
</evidence>
<dbReference type="KEGG" id="hni:W911_04800"/>
<dbReference type="RefSeq" id="WP_023786366.1">
    <property type="nucleotide sequence ID" value="NC_022997.1"/>
</dbReference>
<protein>
    <submittedName>
        <fullName evidence="2">Uncharacterized protein</fullName>
    </submittedName>
</protein>
<keyword evidence="3" id="KW-1185">Reference proteome</keyword>
<accession>V5SGH9</accession>
<dbReference type="Proteomes" id="UP000018542">
    <property type="component" value="Chromosome"/>
</dbReference>
<dbReference type="STRING" id="1029756.W911_04800"/>
<keyword evidence="1" id="KW-0732">Signal</keyword>
<dbReference type="PATRIC" id="fig|1029756.8.peg.1007"/>
<dbReference type="AlphaFoldDB" id="V5SGH9"/>
<reference evidence="2 3" key="1">
    <citation type="journal article" date="2014" name="Genome Announc.">
        <title>Complete Genome Sequence of Hyphomicrobium nitrativorans Strain NL23, a Denitrifying Bacterium Isolated from Biofilm of a Methanol-Fed Denitrification System Treating Seawater at the Montreal Biodome.</title>
        <authorList>
            <person name="Martineau C."/>
            <person name="Villeneuve C."/>
            <person name="Mauffrey F."/>
            <person name="Villemur R."/>
        </authorList>
    </citation>
    <scope>NUCLEOTIDE SEQUENCE [LARGE SCALE GENOMIC DNA]</scope>
    <source>
        <strain evidence="2">NL23</strain>
    </source>
</reference>
<feature type="signal peptide" evidence="1">
    <location>
        <begin position="1"/>
        <end position="21"/>
    </location>
</feature>
<sequence length="68" mass="7434">MKSAILPFTLVAMVMASPVSGQQQAPKPEMPPWNGDVFANTVTDVAPTSDVRFVHAAILSHSLEKWKR</sequence>
<dbReference type="EMBL" id="CP006912">
    <property type="protein sequence ID" value="AHB49971.1"/>
    <property type="molecule type" value="Genomic_DNA"/>
</dbReference>
<proteinExistence type="predicted"/>
<dbReference type="HOGENOM" id="CLU_2788261_0_0_5"/>
<gene>
    <name evidence="2" type="ORF">W911_04800</name>
</gene>
<feature type="chain" id="PRO_5004740697" evidence="1">
    <location>
        <begin position="22"/>
        <end position="68"/>
    </location>
</feature>
<evidence type="ECO:0000256" key="1">
    <source>
        <dbReference type="SAM" id="SignalP"/>
    </source>
</evidence>
<name>V5SGH9_9HYPH</name>
<organism evidence="2 3">
    <name type="scientific">Hyphomicrobium nitrativorans NL23</name>
    <dbReference type="NCBI Taxonomy" id="1029756"/>
    <lineage>
        <taxon>Bacteria</taxon>
        <taxon>Pseudomonadati</taxon>
        <taxon>Pseudomonadota</taxon>
        <taxon>Alphaproteobacteria</taxon>
        <taxon>Hyphomicrobiales</taxon>
        <taxon>Hyphomicrobiaceae</taxon>
        <taxon>Hyphomicrobium</taxon>
    </lineage>
</organism>